<comment type="cofactor">
    <cofactor evidence="1">
        <name>heme</name>
        <dbReference type="ChEBI" id="CHEBI:30413"/>
    </cofactor>
</comment>
<evidence type="ECO:0000256" key="12">
    <source>
        <dbReference type="ARBA" id="ARBA00025912"/>
    </source>
</evidence>
<dbReference type="PANTHER" id="PTHR10978">
    <property type="entry name" value="SUCCINATE DEHYDROGENASE CYTOCHROME B560 SUBUNIT"/>
    <property type="match status" value="1"/>
</dbReference>
<keyword evidence="10" id="KW-0408">Iron</keyword>
<evidence type="ECO:0000256" key="9">
    <source>
        <dbReference type="ARBA" id="ARBA00022989"/>
    </source>
</evidence>
<dbReference type="GO" id="GO:0016020">
    <property type="term" value="C:membrane"/>
    <property type="evidence" value="ECO:0007669"/>
    <property type="project" value="UniProtKB-SubCell"/>
</dbReference>
<dbReference type="NCBIfam" id="TIGR02970">
    <property type="entry name" value="succ_dehyd_cytB"/>
    <property type="match status" value="1"/>
</dbReference>
<dbReference type="Proteomes" id="UP000594001">
    <property type="component" value="Chromosome"/>
</dbReference>
<proteinExistence type="inferred from homology"/>
<dbReference type="EMBL" id="CP054719">
    <property type="protein sequence ID" value="QOL20071.1"/>
    <property type="molecule type" value="Genomic_DNA"/>
</dbReference>
<dbReference type="GO" id="GO:0006099">
    <property type="term" value="P:tricarboxylic acid cycle"/>
    <property type="evidence" value="ECO:0007669"/>
    <property type="project" value="InterPro"/>
</dbReference>
<keyword evidence="7 13" id="KW-0812">Transmembrane</keyword>
<dbReference type="AlphaFoldDB" id="A0A7L9RU66"/>
<keyword evidence="6" id="KW-0349">Heme</keyword>
<sequence>MIDRPLSPHLQIYKLPLAAIISISHRVMGGVLFVSAIVISLLCFAWFAHIDFNWITSLIFSWLGKIKATWLIVGVVFYALAEIRYIVWGLNHGISPTFVSTSNMLIVTATFVISAMCWVKMWGGL</sequence>
<evidence type="ECO:0000256" key="2">
    <source>
        <dbReference type="ARBA" id="ARBA00004050"/>
    </source>
</evidence>
<dbReference type="KEGG" id="pbal:CPBP_00849"/>
<dbReference type="SUPFAM" id="SSF81343">
    <property type="entry name" value="Fumarate reductase respiratory complex transmembrane subunits"/>
    <property type="match status" value="1"/>
</dbReference>
<dbReference type="Gene3D" id="1.20.1300.10">
    <property type="entry name" value="Fumarate reductase/succinate dehydrogenase, transmembrane subunit"/>
    <property type="match status" value="1"/>
</dbReference>
<comment type="function">
    <text evidence="2">Membrane-anchoring subunit of succinate dehydrogenase (SDH).</text>
</comment>
<name>A0A7L9RU66_9PROT</name>
<evidence type="ECO:0000256" key="7">
    <source>
        <dbReference type="ARBA" id="ARBA00022692"/>
    </source>
</evidence>
<dbReference type="RefSeq" id="WP_350331626.1">
    <property type="nucleotide sequence ID" value="NZ_CP054719.1"/>
</dbReference>
<evidence type="ECO:0000256" key="5">
    <source>
        <dbReference type="ARBA" id="ARBA00020076"/>
    </source>
</evidence>
<dbReference type="GO" id="GO:0009055">
    <property type="term" value="F:electron transfer activity"/>
    <property type="evidence" value="ECO:0007669"/>
    <property type="project" value="InterPro"/>
</dbReference>
<gene>
    <name evidence="14" type="ORF">CPBP_00849</name>
</gene>
<comment type="subunit">
    <text evidence="12">Part of an enzyme complex containing four subunits: a flavoprotein, an iron-sulfur protein, plus two membrane-anchoring proteins, SdhC and SdhD. The complex can form homotrimers.</text>
</comment>
<keyword evidence="15" id="KW-1185">Reference proteome</keyword>
<dbReference type="GO" id="GO:0046872">
    <property type="term" value="F:metal ion binding"/>
    <property type="evidence" value="ECO:0007669"/>
    <property type="project" value="UniProtKB-KW"/>
</dbReference>
<dbReference type="PIRSF" id="PIRSF000178">
    <property type="entry name" value="SDH_cyt_b560"/>
    <property type="match status" value="1"/>
</dbReference>
<evidence type="ECO:0000256" key="10">
    <source>
        <dbReference type="ARBA" id="ARBA00023004"/>
    </source>
</evidence>
<keyword evidence="11 13" id="KW-0472">Membrane</keyword>
<dbReference type="InterPro" id="IPR014314">
    <property type="entry name" value="Succ_DH_cytb556"/>
</dbReference>
<dbReference type="InterPro" id="IPR034804">
    <property type="entry name" value="SQR/QFR_C/D"/>
</dbReference>
<evidence type="ECO:0000256" key="6">
    <source>
        <dbReference type="ARBA" id="ARBA00022617"/>
    </source>
</evidence>
<dbReference type="Pfam" id="PF01127">
    <property type="entry name" value="Sdh_cyt"/>
    <property type="match status" value="1"/>
</dbReference>
<keyword evidence="8" id="KW-0479">Metal-binding</keyword>
<dbReference type="InterPro" id="IPR000701">
    <property type="entry name" value="SuccDH_FuR_B_TM-su"/>
</dbReference>
<evidence type="ECO:0000256" key="3">
    <source>
        <dbReference type="ARBA" id="ARBA00004370"/>
    </source>
</evidence>
<feature type="transmembrane region" description="Helical" evidence="13">
    <location>
        <begin position="27"/>
        <end position="47"/>
    </location>
</feature>
<evidence type="ECO:0000256" key="1">
    <source>
        <dbReference type="ARBA" id="ARBA00001971"/>
    </source>
</evidence>
<dbReference type="CDD" id="cd03499">
    <property type="entry name" value="SQR_TypeC_SdhC"/>
    <property type="match status" value="1"/>
</dbReference>
<protein>
    <recommendedName>
        <fullName evidence="5">Succinate dehydrogenase cytochrome b556 subunit</fullName>
    </recommendedName>
</protein>
<dbReference type="PANTHER" id="PTHR10978:SF18">
    <property type="entry name" value="SUCCINATE DEHYDROGENASE SUBUNIT 3-1, MITOCHONDRIAL"/>
    <property type="match status" value="1"/>
</dbReference>
<comment type="similarity">
    <text evidence="4">Belongs to the cytochrome b560 family.</text>
</comment>
<organism evidence="14 15">
    <name type="scientific">Candidatus Bodocaedibacter vickermanii</name>
    <dbReference type="NCBI Taxonomy" id="2741701"/>
    <lineage>
        <taxon>Bacteria</taxon>
        <taxon>Pseudomonadati</taxon>
        <taxon>Pseudomonadota</taxon>
        <taxon>Alphaproteobacteria</taxon>
        <taxon>Holosporales</taxon>
        <taxon>Candidatus Paracaedibacteraceae</taxon>
        <taxon>Candidatus Bodocaedibacter</taxon>
    </lineage>
</organism>
<keyword evidence="9 13" id="KW-1133">Transmembrane helix</keyword>
<accession>A0A7L9RU66</accession>
<feature type="transmembrane region" description="Helical" evidence="13">
    <location>
        <begin position="68"/>
        <end position="87"/>
    </location>
</feature>
<evidence type="ECO:0000256" key="4">
    <source>
        <dbReference type="ARBA" id="ARBA00007244"/>
    </source>
</evidence>
<comment type="subcellular location">
    <subcellularLocation>
        <location evidence="3">Membrane</location>
    </subcellularLocation>
</comment>
<evidence type="ECO:0000313" key="15">
    <source>
        <dbReference type="Proteomes" id="UP000594001"/>
    </source>
</evidence>
<reference evidence="14 15" key="1">
    <citation type="submission" date="2020-06" db="EMBL/GenBank/DDBJ databases">
        <title>The endosymbiont of the kinetoplastid Bodo saltans is a Paracaedibacter-like alpha-proteobacterium possessing a putative toxin-antitoxin system.</title>
        <authorList>
            <person name="Midha S."/>
            <person name="Rigden D.J."/>
            <person name="Siozios S."/>
            <person name="Hurst G.D.D."/>
            <person name="Jackson A.P."/>
        </authorList>
    </citation>
    <scope>NUCLEOTIDE SEQUENCE [LARGE SCALE GENOMIC DNA]</scope>
    <source>
        <strain evidence="14">Lake Konstanz</strain>
    </source>
</reference>
<evidence type="ECO:0000313" key="14">
    <source>
        <dbReference type="EMBL" id="QOL20071.1"/>
    </source>
</evidence>
<evidence type="ECO:0000256" key="11">
    <source>
        <dbReference type="ARBA" id="ARBA00023136"/>
    </source>
</evidence>
<feature type="transmembrane region" description="Helical" evidence="13">
    <location>
        <begin position="99"/>
        <end position="119"/>
    </location>
</feature>
<evidence type="ECO:0000256" key="13">
    <source>
        <dbReference type="SAM" id="Phobius"/>
    </source>
</evidence>
<evidence type="ECO:0000256" key="8">
    <source>
        <dbReference type="ARBA" id="ARBA00022723"/>
    </source>
</evidence>